<protein>
    <submittedName>
        <fullName evidence="3">Uncharacterized protein</fullName>
    </submittedName>
</protein>
<feature type="signal peptide" evidence="2">
    <location>
        <begin position="1"/>
        <end position="20"/>
    </location>
</feature>
<feature type="chain" id="PRO_5017461709" evidence="2">
    <location>
        <begin position="21"/>
        <end position="135"/>
    </location>
</feature>
<feature type="compositionally biased region" description="Basic and acidic residues" evidence="1">
    <location>
        <begin position="81"/>
        <end position="94"/>
    </location>
</feature>
<sequence length="135" mass="14037">MRTKLYVLGAVLGAAPGVPSALMNALGGTPSLETRPGTRGVREDRAGVSGNHAVVAPLPVEQARVDGGASVDAGTGGSGEARPDAPDAGHRTRSLEAPVHPCELITIVQVPCDETRATCEYTYWECPEQSHPLRV</sequence>
<dbReference type="RefSeq" id="WP_120542676.1">
    <property type="nucleotide sequence ID" value="NZ_RAVZ01000159.1"/>
</dbReference>
<name>A0A3A8J440_9BACT</name>
<gene>
    <name evidence="3" type="ORF">D7V88_22315</name>
</gene>
<keyword evidence="2" id="KW-0732">Signal</keyword>
<evidence type="ECO:0000313" key="4">
    <source>
        <dbReference type="Proteomes" id="UP000268094"/>
    </source>
</evidence>
<dbReference type="EMBL" id="RAVZ01000159">
    <property type="protein sequence ID" value="RKG84303.1"/>
    <property type="molecule type" value="Genomic_DNA"/>
</dbReference>
<dbReference type="OrthoDB" id="5524202at2"/>
<keyword evidence="4" id="KW-1185">Reference proteome</keyword>
<proteinExistence type="predicted"/>
<evidence type="ECO:0000313" key="3">
    <source>
        <dbReference type="EMBL" id="RKG84303.1"/>
    </source>
</evidence>
<dbReference type="AlphaFoldDB" id="A0A3A8J440"/>
<comment type="caution">
    <text evidence="3">The sequence shown here is derived from an EMBL/GenBank/DDBJ whole genome shotgun (WGS) entry which is preliminary data.</text>
</comment>
<evidence type="ECO:0000256" key="1">
    <source>
        <dbReference type="SAM" id="MobiDB-lite"/>
    </source>
</evidence>
<evidence type="ECO:0000256" key="2">
    <source>
        <dbReference type="SAM" id="SignalP"/>
    </source>
</evidence>
<organism evidence="3 4">
    <name type="scientific">Corallococcus terminator</name>
    <dbReference type="NCBI Taxonomy" id="2316733"/>
    <lineage>
        <taxon>Bacteria</taxon>
        <taxon>Pseudomonadati</taxon>
        <taxon>Myxococcota</taxon>
        <taxon>Myxococcia</taxon>
        <taxon>Myxococcales</taxon>
        <taxon>Cystobacterineae</taxon>
        <taxon>Myxococcaceae</taxon>
        <taxon>Corallococcus</taxon>
    </lineage>
</organism>
<accession>A0A3A8J440</accession>
<reference evidence="4" key="1">
    <citation type="submission" date="2018-09" db="EMBL/GenBank/DDBJ databases">
        <authorList>
            <person name="Livingstone P.G."/>
            <person name="Whitworth D.E."/>
        </authorList>
    </citation>
    <scope>NUCLEOTIDE SEQUENCE [LARGE SCALE GENOMIC DNA]</scope>
    <source>
        <strain evidence="4">CA054A</strain>
    </source>
</reference>
<dbReference type="Proteomes" id="UP000268094">
    <property type="component" value="Unassembled WGS sequence"/>
</dbReference>
<feature type="region of interest" description="Disordered" evidence="1">
    <location>
        <begin position="30"/>
        <end position="96"/>
    </location>
</feature>